<feature type="transmembrane region" description="Helical" evidence="1">
    <location>
        <begin position="761"/>
        <end position="786"/>
    </location>
</feature>
<feature type="transmembrane region" description="Helical" evidence="1">
    <location>
        <begin position="721"/>
        <end position="749"/>
    </location>
</feature>
<evidence type="ECO:0000256" key="1">
    <source>
        <dbReference type="SAM" id="Phobius"/>
    </source>
</evidence>
<dbReference type="PANTHER" id="PTHR23072:SF0">
    <property type="entry name" value="GPI ETHANOLAMINE PHOSPHATE TRANSFERASE 2"/>
    <property type="match status" value="1"/>
</dbReference>
<dbReference type="AlphaFoldDB" id="A0A397A223"/>
<feature type="transmembrane region" description="Helical" evidence="1">
    <location>
        <begin position="466"/>
        <end position="493"/>
    </location>
</feature>
<keyword evidence="1" id="KW-0812">Transmembrane</keyword>
<dbReference type="GO" id="GO:0051267">
    <property type="term" value="F:CP2 mannose-ethanolamine phosphotransferase activity"/>
    <property type="evidence" value="ECO:0007669"/>
    <property type="project" value="TreeGrafter"/>
</dbReference>
<dbReference type="Pfam" id="PF19316">
    <property type="entry name" value="PIGO_PIGG"/>
    <property type="match status" value="1"/>
</dbReference>
<protein>
    <recommendedName>
        <fullName evidence="2">GPI ethanolamine phosphate transferase 2 C-terminal domain-containing protein</fullName>
    </recommendedName>
</protein>
<dbReference type="EMBL" id="QUSZ01008893">
    <property type="protein sequence ID" value="RHX99796.1"/>
    <property type="molecule type" value="Genomic_DNA"/>
</dbReference>
<proteinExistence type="predicted"/>
<feature type="transmembrane region" description="Helical" evidence="1">
    <location>
        <begin position="583"/>
        <end position="600"/>
    </location>
</feature>
<dbReference type="PANTHER" id="PTHR23072">
    <property type="entry name" value="PHOSPHATIDYLINOSITOL GLYCAN-RELATED"/>
    <property type="match status" value="1"/>
</dbReference>
<gene>
    <name evidence="3" type="ORF">DYB36_002893</name>
</gene>
<keyword evidence="1" id="KW-0472">Membrane</keyword>
<sequence>MTAWRLGFVCACALLGALCIMSGFFGLDMDMLEINLTTAAPSSSFSDSNDDRGPSLPKGAFDRLVFVVIDALRADMVLGNAAINHHGEDLSLFMPYTAHLATSDLTVAYVAQAGVPTVTMPRLKALTTGKQPAFIDVLRNFNSKALDDDNIMRTLHQATSGFFTTDTVFVDSNVTRHLHEELDPTMAHSNSRDWDVLVLHYLGVDHVGHIDGPHSPSMRHKLGEMDAVLRSIHNAIRAQDIVRQASNQQPDGCRGLVGMTNTGNHGGASVEESSALLLFVMPPTSATDHDDKSSRKEPSFRRALQVDLVPTLAALFGVAIPTTNTGKMLHHVLHAAGLASPLEAMQRNLRQLIASWTPAERAKVGATAHEKEVQAALAWAQEVVLQSDGSEYNAFAITLGVACTAAGMAVSFGTSGVASAWSRRSNKVSYVHVVLGVGAVVQVASYGSSSAIENEHATWNFILTTLWMYLGFQHVAAKGSIPSVVPLVGMLAVTTRILRSRNQVINFGRLNDLPSIADAKNTTVGLEYEQDDSLSVLTTRSLLDDLNLPLGYETTWVVVCIGIYGIWKLEHAVAATAVIRRRLIELVFLTGLVAVSAYSFHPAVGMYAHATYACAAVLFVSGWCVSKDGGTSCSRFVPLELSAWLLGLLLQREVNLTVLAVLNLQQACFFSWNRRRREDDTSTVAAVATLWMSKCAFYALGNSHLMTTIEIGKAYTGLTTYSQGIVGFLTFFIVMTGPTVVILAAFTIIPAGKALPTLWSLELLSFLVYSVIVYAMRFHLFIWSVFAPKMMYHMACLVWDIVLTVVAVALSAGSL</sequence>
<comment type="caution">
    <text evidence="3">The sequence shown here is derived from an EMBL/GenBank/DDBJ whole genome shotgun (WGS) entry which is preliminary data.</text>
</comment>
<dbReference type="GO" id="GO:0005789">
    <property type="term" value="C:endoplasmic reticulum membrane"/>
    <property type="evidence" value="ECO:0007669"/>
    <property type="project" value="TreeGrafter"/>
</dbReference>
<accession>A0A397A223</accession>
<feature type="transmembrane region" description="Helical" evidence="1">
    <location>
        <begin position="792"/>
        <end position="812"/>
    </location>
</feature>
<evidence type="ECO:0000313" key="3">
    <source>
        <dbReference type="EMBL" id="RHX99796.1"/>
    </source>
</evidence>
<organism evidence="3 4">
    <name type="scientific">Aphanomyces astaci</name>
    <name type="common">Crayfish plague agent</name>
    <dbReference type="NCBI Taxonomy" id="112090"/>
    <lineage>
        <taxon>Eukaryota</taxon>
        <taxon>Sar</taxon>
        <taxon>Stramenopiles</taxon>
        <taxon>Oomycota</taxon>
        <taxon>Saprolegniomycetes</taxon>
        <taxon>Saprolegniales</taxon>
        <taxon>Verrucalvaceae</taxon>
        <taxon>Aphanomyces</taxon>
    </lineage>
</organism>
<feature type="transmembrane region" description="Helical" evidence="1">
    <location>
        <begin position="683"/>
        <end position="701"/>
    </location>
</feature>
<dbReference type="Gene3D" id="3.40.720.10">
    <property type="entry name" value="Alkaline Phosphatase, subunit A"/>
    <property type="match status" value="1"/>
</dbReference>
<dbReference type="Proteomes" id="UP000265427">
    <property type="component" value="Unassembled WGS sequence"/>
</dbReference>
<dbReference type="SUPFAM" id="SSF53649">
    <property type="entry name" value="Alkaline phosphatase-like"/>
    <property type="match status" value="1"/>
</dbReference>
<dbReference type="InterPro" id="IPR017850">
    <property type="entry name" value="Alkaline_phosphatase_core_sf"/>
</dbReference>
<dbReference type="InterPro" id="IPR045687">
    <property type="entry name" value="PIGG/GPI7_C"/>
</dbReference>
<feature type="transmembrane region" description="Helical" evidence="1">
    <location>
        <begin position="606"/>
        <end position="625"/>
    </location>
</feature>
<reference evidence="3 4" key="1">
    <citation type="submission" date="2018-08" db="EMBL/GenBank/DDBJ databases">
        <title>Aphanomyces genome sequencing and annotation.</title>
        <authorList>
            <person name="Minardi D."/>
            <person name="Oidtmann B."/>
            <person name="Van Der Giezen M."/>
            <person name="Studholme D.J."/>
        </authorList>
    </citation>
    <scope>NUCLEOTIDE SEQUENCE [LARGE SCALE GENOMIC DNA]</scope>
    <source>
        <strain evidence="3 4">Kv</strain>
    </source>
</reference>
<feature type="transmembrane region" description="Helical" evidence="1">
    <location>
        <begin position="394"/>
        <end position="421"/>
    </location>
</feature>
<dbReference type="GO" id="GO:0006506">
    <property type="term" value="P:GPI anchor biosynthetic process"/>
    <property type="evidence" value="ECO:0007669"/>
    <property type="project" value="InterPro"/>
</dbReference>
<evidence type="ECO:0000259" key="2">
    <source>
        <dbReference type="Pfam" id="PF19316"/>
    </source>
</evidence>
<dbReference type="InterPro" id="IPR039527">
    <property type="entry name" value="PIGG/GPI7"/>
</dbReference>
<evidence type="ECO:0000313" key="4">
    <source>
        <dbReference type="Proteomes" id="UP000265427"/>
    </source>
</evidence>
<feature type="transmembrane region" description="Helical" evidence="1">
    <location>
        <begin position="428"/>
        <end position="446"/>
    </location>
</feature>
<name>A0A397A223_APHAT</name>
<keyword evidence="1" id="KW-1133">Transmembrane helix</keyword>
<feature type="domain" description="GPI ethanolamine phosphate transferase 2 C-terminal" evidence="2">
    <location>
        <begin position="645"/>
        <end position="806"/>
    </location>
</feature>
<dbReference type="VEuPathDB" id="FungiDB:H257_14185"/>